<dbReference type="AlphaFoldDB" id="A0A8J4Q307"/>
<reference evidence="3" key="1">
    <citation type="submission" date="2020-01" db="EMBL/GenBank/DDBJ databases">
        <title>Development of genomics and gene disruption for Polysphondylium violaceum indicates a role for the polyketide synthase stlB in stalk morphogenesis.</title>
        <authorList>
            <person name="Narita B."/>
            <person name="Kawabe Y."/>
            <person name="Kin K."/>
            <person name="Saito T."/>
            <person name="Gibbs R."/>
            <person name="Kuspa A."/>
            <person name="Muzny D."/>
            <person name="Queller D."/>
            <person name="Richards S."/>
            <person name="Strassman J."/>
            <person name="Sucgang R."/>
            <person name="Worley K."/>
            <person name="Schaap P."/>
        </authorList>
    </citation>
    <scope>NUCLEOTIDE SEQUENCE</scope>
    <source>
        <strain evidence="3">QSvi11</strain>
    </source>
</reference>
<name>A0A8J4Q307_9MYCE</name>
<feature type="domain" description="ILEI/PANDER" evidence="2">
    <location>
        <begin position="346"/>
        <end position="435"/>
    </location>
</feature>
<proteinExistence type="predicted"/>
<protein>
    <recommendedName>
        <fullName evidence="2">ILEI/PANDER domain-containing protein</fullName>
    </recommendedName>
</protein>
<dbReference type="OrthoDB" id="20902at2759"/>
<keyword evidence="1" id="KW-0812">Transmembrane</keyword>
<dbReference type="Pfam" id="PF15711">
    <property type="entry name" value="ILEI"/>
    <property type="match status" value="5"/>
</dbReference>
<dbReference type="Gene3D" id="3.40.50.12660">
    <property type="match status" value="1"/>
</dbReference>
<sequence>MSSPIKIVGASTTGESGLWMNGTKGQYTITSNYINMWVMDKTELRFPFTFNSWRMTSSQDVEKLKLYVTSILPGTTVVIIVTGLLPYTDVNLFRFLAAIGSTKMNQLGTNSYSSYCLLGKKGSAGTIPAFEKIGDSSVAPVVVDTVLLSSDSWWTKIIKVAVGEFFNINLNGVPLNLSFLQGLNILTFTQDFKLETFKSFDVAAEPSFAPDMCANYLKSINSSTLTYIATKGDVRSGLNQAVLTELNNYGSHYITDFLNNPTRNGWFMLGRKNHANTLCEASSNGDSNGIYFNDITDPEKRNGDANSKDGDICFGLDSNNRASQTYNNLITIDDFIKLYSLHTGTGFLVVTVSQVTGLMISNDNYQVGQGDATNRMISKIESVTVGTIVLVIASKLDVNFVLDNNLANALASIGGCYSYSLTKDASYVLIGRKGAPSGSVPEAISFTGAVSSFSHFNYKTMLTSPFLEITLKSLTNKLVVGESDNNQEYSFTINGVNVPSSNQLGINVMLIEPMNGEIILSRNYSPQSIQSNSDQLSQLIESLPDKHYVFISCDNESGTRLNDRFKNTISKHLSNRSLVQTLENGSYCTIGQINRAEQQRSLFIENFTNDTDSTICSVRIPLGHLYHEIKGNSFSVNANQNSSTITLNGKSIIGKNEILSCDGLNVVVLEPNTREPKHFQYDVISHQTLWTEFNRMITTLPIGTVVAIAIQKSRGPFPSDQSIAIDREIAFNLIGSCQFTSLDENESFALIGYKGTSPGCALEQKSLSSAAVASMEPPQDEVVYETKSTDKTLFNVPLFQGLQKLMKPVSTLEIENATGHVYGIEPAYSFKSVTIPRNLGVGVKRALIVGMSYNYSAAGRYRDADYIARQHAQALVSCGYIDSADSIKIMTETNTQTNMTPTYTNISNQITTWLQSTSNSGDSIYLAFIGRGFTTVFNKSDEDNFQGGYTFLANDGKTLQFVIYSNFQALFNSIPSTVNRSVLVDSSYSTEIALPNNYSPSNYVNNTNIISSLSFNQKPFISQQSCGFVEALNIIMAEQNRAGLPLLTYDNIITKLTNNPLYIGGQLPQLFASTPYKIFLA</sequence>
<evidence type="ECO:0000259" key="2">
    <source>
        <dbReference type="Pfam" id="PF15711"/>
    </source>
</evidence>
<feature type="domain" description="ILEI/PANDER" evidence="2">
    <location>
        <begin position="34"/>
        <end position="123"/>
    </location>
</feature>
<feature type="transmembrane region" description="Helical" evidence="1">
    <location>
        <begin position="64"/>
        <end position="87"/>
    </location>
</feature>
<keyword evidence="1" id="KW-1133">Transmembrane helix</keyword>
<dbReference type="EMBL" id="AJWJ01000036">
    <property type="protein sequence ID" value="KAF2077202.1"/>
    <property type="molecule type" value="Genomic_DNA"/>
</dbReference>
<evidence type="ECO:0000313" key="3">
    <source>
        <dbReference type="EMBL" id="KAF2077202.1"/>
    </source>
</evidence>
<evidence type="ECO:0000313" key="4">
    <source>
        <dbReference type="Proteomes" id="UP000695562"/>
    </source>
</evidence>
<keyword evidence="1" id="KW-0472">Membrane</keyword>
<gene>
    <name evidence="3" type="ORF">CYY_001522</name>
</gene>
<evidence type="ECO:0000256" key="1">
    <source>
        <dbReference type="SAM" id="Phobius"/>
    </source>
</evidence>
<dbReference type="InterPro" id="IPR039477">
    <property type="entry name" value="ILEI/PANDER_dom"/>
</dbReference>
<dbReference type="Proteomes" id="UP000695562">
    <property type="component" value="Unassembled WGS sequence"/>
</dbReference>
<keyword evidence="4" id="KW-1185">Reference proteome</keyword>
<organism evidence="3 4">
    <name type="scientific">Polysphondylium violaceum</name>
    <dbReference type="NCBI Taxonomy" id="133409"/>
    <lineage>
        <taxon>Eukaryota</taxon>
        <taxon>Amoebozoa</taxon>
        <taxon>Evosea</taxon>
        <taxon>Eumycetozoa</taxon>
        <taxon>Dictyostelia</taxon>
        <taxon>Dictyosteliales</taxon>
        <taxon>Dictyosteliaceae</taxon>
        <taxon>Polysphondylium</taxon>
    </lineage>
</organism>
<accession>A0A8J4Q307</accession>
<comment type="caution">
    <text evidence="3">The sequence shown here is derived from an EMBL/GenBank/DDBJ whole genome shotgun (WGS) entry which is preliminary data.</text>
</comment>
<feature type="domain" description="ILEI/PANDER" evidence="2">
    <location>
        <begin position="505"/>
        <end position="593"/>
    </location>
</feature>
<feature type="domain" description="ILEI/PANDER" evidence="2">
    <location>
        <begin position="181"/>
        <end position="273"/>
    </location>
</feature>
<feature type="domain" description="ILEI/PANDER" evidence="2">
    <location>
        <begin position="662"/>
        <end position="755"/>
    </location>
</feature>